<dbReference type="InterPro" id="IPR002656">
    <property type="entry name" value="Acyl_transf_3_dom"/>
</dbReference>
<feature type="transmembrane region" description="Helical" evidence="2">
    <location>
        <begin position="32"/>
        <end position="50"/>
    </location>
</feature>
<keyword evidence="2" id="KW-0812">Transmembrane</keyword>
<dbReference type="RefSeq" id="WP_398281764.1">
    <property type="nucleotide sequence ID" value="NZ_JBITLV010000004.1"/>
</dbReference>
<keyword evidence="5" id="KW-0808">Transferase</keyword>
<feature type="transmembrane region" description="Helical" evidence="2">
    <location>
        <begin position="260"/>
        <end position="280"/>
    </location>
</feature>
<evidence type="ECO:0000259" key="3">
    <source>
        <dbReference type="Pfam" id="PF01757"/>
    </source>
</evidence>
<feature type="transmembrane region" description="Helical" evidence="2">
    <location>
        <begin position="102"/>
        <end position="119"/>
    </location>
</feature>
<evidence type="ECO:0000313" key="6">
    <source>
        <dbReference type="Proteomes" id="UP001612915"/>
    </source>
</evidence>
<comment type="caution">
    <text evidence="5">The sequence shown here is derived from an EMBL/GenBank/DDBJ whole genome shotgun (WGS) entry which is preliminary data.</text>
</comment>
<feature type="transmembrane region" description="Helical" evidence="2">
    <location>
        <begin position="394"/>
        <end position="416"/>
    </location>
</feature>
<dbReference type="SUPFAM" id="SSF52266">
    <property type="entry name" value="SGNH hydrolase"/>
    <property type="match status" value="1"/>
</dbReference>
<feature type="transmembrane region" description="Helical" evidence="2">
    <location>
        <begin position="56"/>
        <end position="81"/>
    </location>
</feature>
<sequence length="684" mass="72442">MWAAATRETDAAAQPAQDPAEAPARGEGRRPALDGVRAVAVLAVAVYHFGGGDSSWLPGGFLGVDVFFVLSGYLITGLLLAEWSRTGSISLTGFWMRRVKRLAPALLLVLVVVAAWVWWTTPPTDYPARRADILWTLGYLANWHLAAVDNYFAAFGSVSPLRHTWSLAVEEQFYLVWPLITLACLWAGRRLGGRRLGGRRVLVAVALVGALASAVEFAALFDPVRPTVAYYSTRGRVQELFAGALLALAFAAFRRRARPALVSLVGPAGVAGLVVGFLTMPDTTAFYYRGGAALVSLAAVGLIGGVEAAPDGRLARMLSWGPAAWLGRVSYGVYLWHWPVTVAVPAAGSDQVLRQVLRVLLTLGLASASFYLLERPVQRSRRALGTPPRTLVALLTSAAVVVGVGVQATALPGTLFEQAETNSDRACPGERADRLLVCAWPAGASVAAGEQADLAIVGDSTVRALSGALDEWATSSGSTWVEAAWRQCSSIGALTPTAANATDALTRACHEQAPTQVSRMLATYRPKVVLIGDFWIHENAVQVNGDWVRPGTDEHAAELERRYLDLVDEIAAAGGRAVFLELPPPGDQLGVQFAAGRPAATAKPPAAYGGKFVDGFNAVLRRVAAQRPDVARSISVTDVVCPGGSCPAAVGDRLIRVDGVHYSVPFAAEVTPVILQRAGITPPS</sequence>
<name>A0ABW8APQ8_9ACTN</name>
<dbReference type="PANTHER" id="PTHR23028:SF53">
    <property type="entry name" value="ACYL_TRANSF_3 DOMAIN-CONTAINING PROTEIN"/>
    <property type="match status" value="1"/>
</dbReference>
<dbReference type="InterPro" id="IPR043968">
    <property type="entry name" value="SGNH"/>
</dbReference>
<feature type="transmembrane region" description="Helical" evidence="2">
    <location>
        <begin position="286"/>
        <end position="306"/>
    </location>
</feature>
<dbReference type="Proteomes" id="UP001612915">
    <property type="component" value="Unassembled WGS sequence"/>
</dbReference>
<protein>
    <submittedName>
        <fullName evidence="5">Acyltransferase family protein</fullName>
        <ecNumber evidence="5">2.3.1.-</ecNumber>
    </submittedName>
</protein>
<feature type="transmembrane region" description="Helical" evidence="2">
    <location>
        <begin position="318"/>
        <end position="336"/>
    </location>
</feature>
<evidence type="ECO:0000313" key="5">
    <source>
        <dbReference type="EMBL" id="MFI7588356.1"/>
    </source>
</evidence>
<accession>A0ABW8APQ8</accession>
<dbReference type="InterPro" id="IPR050879">
    <property type="entry name" value="Acyltransferase_3"/>
</dbReference>
<feature type="transmembrane region" description="Helical" evidence="2">
    <location>
        <begin position="172"/>
        <end position="189"/>
    </location>
</feature>
<feature type="transmembrane region" description="Helical" evidence="2">
    <location>
        <begin position="201"/>
        <end position="221"/>
    </location>
</feature>
<feature type="transmembrane region" description="Helical" evidence="2">
    <location>
        <begin position="236"/>
        <end position="253"/>
    </location>
</feature>
<evidence type="ECO:0000256" key="1">
    <source>
        <dbReference type="SAM" id="MobiDB-lite"/>
    </source>
</evidence>
<keyword evidence="6" id="KW-1185">Reference proteome</keyword>
<dbReference type="EC" id="2.3.1.-" evidence="5"/>
<feature type="compositionally biased region" description="Low complexity" evidence="1">
    <location>
        <begin position="1"/>
        <end position="23"/>
    </location>
</feature>
<keyword evidence="5" id="KW-0012">Acyltransferase</keyword>
<feature type="region of interest" description="Disordered" evidence="1">
    <location>
        <begin position="1"/>
        <end position="29"/>
    </location>
</feature>
<evidence type="ECO:0000259" key="4">
    <source>
        <dbReference type="Pfam" id="PF19040"/>
    </source>
</evidence>
<feature type="domain" description="Acyltransferase 3" evidence="3">
    <location>
        <begin position="31"/>
        <end position="351"/>
    </location>
</feature>
<dbReference type="EMBL" id="JBITLV010000004">
    <property type="protein sequence ID" value="MFI7588356.1"/>
    <property type="molecule type" value="Genomic_DNA"/>
</dbReference>
<organism evidence="5 6">
    <name type="scientific">Spongisporangium articulatum</name>
    <dbReference type="NCBI Taxonomy" id="3362603"/>
    <lineage>
        <taxon>Bacteria</taxon>
        <taxon>Bacillati</taxon>
        <taxon>Actinomycetota</taxon>
        <taxon>Actinomycetes</taxon>
        <taxon>Kineosporiales</taxon>
        <taxon>Kineosporiaceae</taxon>
        <taxon>Spongisporangium</taxon>
    </lineage>
</organism>
<keyword evidence="2" id="KW-1133">Transmembrane helix</keyword>
<dbReference type="PANTHER" id="PTHR23028">
    <property type="entry name" value="ACETYLTRANSFERASE"/>
    <property type="match status" value="1"/>
</dbReference>
<dbReference type="Pfam" id="PF19040">
    <property type="entry name" value="SGNH"/>
    <property type="match status" value="1"/>
</dbReference>
<keyword evidence="2" id="KW-0472">Membrane</keyword>
<feature type="domain" description="SGNH" evidence="4">
    <location>
        <begin position="447"/>
        <end position="675"/>
    </location>
</feature>
<feature type="transmembrane region" description="Helical" evidence="2">
    <location>
        <begin position="356"/>
        <end position="373"/>
    </location>
</feature>
<proteinExistence type="predicted"/>
<reference evidence="5 6" key="1">
    <citation type="submission" date="2024-10" db="EMBL/GenBank/DDBJ databases">
        <title>The Natural Products Discovery Center: Release of the First 8490 Sequenced Strains for Exploring Actinobacteria Biosynthetic Diversity.</title>
        <authorList>
            <person name="Kalkreuter E."/>
            <person name="Kautsar S.A."/>
            <person name="Yang D."/>
            <person name="Bader C.D."/>
            <person name="Teijaro C.N."/>
            <person name="Fluegel L."/>
            <person name="Davis C.M."/>
            <person name="Simpson J.R."/>
            <person name="Lauterbach L."/>
            <person name="Steele A.D."/>
            <person name="Gui C."/>
            <person name="Meng S."/>
            <person name="Li G."/>
            <person name="Viehrig K."/>
            <person name="Ye F."/>
            <person name="Su P."/>
            <person name="Kiefer A.F."/>
            <person name="Nichols A."/>
            <person name="Cepeda A.J."/>
            <person name="Yan W."/>
            <person name="Fan B."/>
            <person name="Jiang Y."/>
            <person name="Adhikari A."/>
            <person name="Zheng C.-J."/>
            <person name="Schuster L."/>
            <person name="Cowan T.M."/>
            <person name="Smanski M.J."/>
            <person name="Chevrette M.G."/>
            <person name="De Carvalho L.P.S."/>
            <person name="Shen B."/>
        </authorList>
    </citation>
    <scope>NUCLEOTIDE SEQUENCE [LARGE SCALE GENOMIC DNA]</scope>
    <source>
        <strain evidence="5 6">NPDC049639</strain>
    </source>
</reference>
<dbReference type="GO" id="GO:0016746">
    <property type="term" value="F:acyltransferase activity"/>
    <property type="evidence" value="ECO:0007669"/>
    <property type="project" value="UniProtKB-KW"/>
</dbReference>
<dbReference type="Pfam" id="PF01757">
    <property type="entry name" value="Acyl_transf_3"/>
    <property type="match status" value="1"/>
</dbReference>
<gene>
    <name evidence="5" type="ORF">ACIB24_14905</name>
</gene>
<evidence type="ECO:0000256" key="2">
    <source>
        <dbReference type="SAM" id="Phobius"/>
    </source>
</evidence>